<dbReference type="EMBL" id="JH159155">
    <property type="protein sequence ID" value="EGZ15708.1"/>
    <property type="molecule type" value="Genomic_DNA"/>
</dbReference>
<organism evidence="4">
    <name type="scientific">Phytophthora sojae (strain P6497)</name>
    <name type="common">Soybean stem and root rot agent</name>
    <name type="synonym">Phytophthora megasperma f. sp. glycines</name>
    <dbReference type="NCBI Taxonomy" id="1094619"/>
    <lineage>
        <taxon>Eukaryota</taxon>
        <taxon>Sar</taxon>
        <taxon>Stramenopiles</taxon>
        <taxon>Oomycota</taxon>
        <taxon>Peronosporomycetes</taxon>
        <taxon>Peronosporales</taxon>
        <taxon>Peronosporaceae</taxon>
        <taxon>Phytophthora</taxon>
    </lineage>
</organism>
<keyword evidence="1" id="KW-0732">Signal</keyword>
<dbReference type="OMA" id="SCVHANG"/>
<protein>
    <recommendedName>
        <fullName evidence="5">RxLR effector protein</fullName>
    </recommendedName>
</protein>
<reference evidence="2 4" key="1">
    <citation type="journal article" date="2006" name="Science">
        <title>Phytophthora genome sequences uncover evolutionary origins and mechanisms of pathogenesis.</title>
        <authorList>
            <person name="Tyler B.M."/>
            <person name="Tripathy S."/>
            <person name="Zhang X."/>
            <person name="Dehal P."/>
            <person name="Jiang R.H."/>
            <person name="Aerts A."/>
            <person name="Arredondo F.D."/>
            <person name="Baxter L."/>
            <person name="Bensasson D."/>
            <person name="Beynon J.L."/>
            <person name="Chapman J."/>
            <person name="Damasceno C.M."/>
            <person name="Dorrance A.E."/>
            <person name="Dou D."/>
            <person name="Dickerman A.W."/>
            <person name="Dubchak I.L."/>
            <person name="Garbelotto M."/>
            <person name="Gijzen M."/>
            <person name="Gordon S.G."/>
            <person name="Govers F."/>
            <person name="Grunwald N.J."/>
            <person name="Huang W."/>
            <person name="Ivors K.L."/>
            <person name="Jones R.W."/>
            <person name="Kamoun S."/>
            <person name="Krampis K."/>
            <person name="Lamour K.H."/>
            <person name="Lee M.K."/>
            <person name="McDonald W.H."/>
            <person name="Medina M."/>
            <person name="Meijer H.J."/>
            <person name="Nordberg E.K."/>
            <person name="Maclean D.J."/>
            <person name="Ospina-Giraldo M.D."/>
            <person name="Morris P.F."/>
            <person name="Phuntumart V."/>
            <person name="Putnam N.H."/>
            <person name="Rash S."/>
            <person name="Rose J.K."/>
            <person name="Sakihama Y."/>
            <person name="Salamov A.A."/>
            <person name="Savidor A."/>
            <person name="Scheuring C.F."/>
            <person name="Smith B.M."/>
            <person name="Sobral B.W."/>
            <person name="Terry A."/>
            <person name="Torto-Alalibo T.A."/>
            <person name="Win J."/>
            <person name="Xu Z."/>
            <person name="Zhang H."/>
            <person name="Grigoriev I.V."/>
            <person name="Rokhsar D.S."/>
            <person name="Boore J.L."/>
        </authorList>
    </citation>
    <scope>NUCLEOTIDE SEQUENCE [LARGE SCALE GENOMIC DNA]</scope>
    <source>
        <strain evidence="2 4">P6497</strain>
    </source>
</reference>
<dbReference type="Proteomes" id="UP000002640">
    <property type="component" value="Unassembled WGS sequence"/>
</dbReference>
<accession>G4ZN98</accession>
<dbReference type="EMBL" id="JH159155">
    <property type="protein sequence ID" value="EGZ15709.1"/>
    <property type="molecule type" value="Genomic_DNA"/>
</dbReference>
<feature type="signal peptide" evidence="1">
    <location>
        <begin position="1"/>
        <end position="22"/>
    </location>
</feature>
<gene>
    <name evidence="2" type="ORF">PHYSODRAFT_333919</name>
    <name evidence="3" type="ORF">PHYSODRAFT_509291</name>
</gene>
<proteinExistence type="predicted"/>
<dbReference type="RefSeq" id="XP_009529458.1">
    <property type="nucleotide sequence ID" value="XM_009531163.1"/>
</dbReference>
<reference evidence="2" key="2">
    <citation type="submission" date="2011-09" db="EMBL/GenBank/DDBJ databases">
        <authorList>
            <consortium name="US DOE Joint Genome Institute (JGI-PGF)"/>
            <person name="Aerts A."/>
            <person name="Grimwood J."/>
            <person name="Schmutz J."/>
            <person name="Lucas S."/>
            <person name="Hammon N."/>
            <person name="Glavina del Rio T."/>
            <person name="Dalin E."/>
            <person name="Tice H."/>
            <person name="Pitluck S."/>
            <person name="Dehal P."/>
            <person name="Chapman J."/>
            <person name="Putman N.H."/>
            <person name="Salamov A.A."/>
            <person name="Terry A."/>
            <person name="Rokhsar D.S."/>
            <person name="Boore J.L."/>
            <person name="Tripathy S."/>
            <person name="Tyler B.M."/>
            <person name="Grigoriev I.V."/>
        </authorList>
    </citation>
    <scope>NUCLEOTIDE SEQUENCE</scope>
    <source>
        <strain evidence="2">P6497</strain>
    </source>
</reference>
<evidence type="ECO:0008006" key="5">
    <source>
        <dbReference type="Google" id="ProtNLM"/>
    </source>
</evidence>
<dbReference type="InParanoid" id="G4ZN98"/>
<name>G4ZN98_PHYSP</name>
<evidence type="ECO:0000313" key="2">
    <source>
        <dbReference type="EMBL" id="EGZ15708.1"/>
    </source>
</evidence>
<evidence type="ECO:0000256" key="1">
    <source>
        <dbReference type="SAM" id="SignalP"/>
    </source>
</evidence>
<evidence type="ECO:0000313" key="4">
    <source>
        <dbReference type="Proteomes" id="UP000002640"/>
    </source>
</evidence>
<keyword evidence="4" id="KW-1185">Reference proteome</keyword>
<evidence type="ECO:0000313" key="3">
    <source>
        <dbReference type="EMBL" id="EGZ15709.1"/>
    </source>
</evidence>
<dbReference type="RefSeq" id="XP_009529457.1">
    <property type="nucleotide sequence ID" value="XM_009531162.1"/>
</dbReference>
<dbReference type="GeneID" id="20658974"/>
<dbReference type="KEGG" id="psoj:PHYSODRAFT_509291"/>
<dbReference type="KEGG" id="psoj:PHYSODRAFT_333919"/>
<feature type="chain" id="PRO_5010834001" description="RxLR effector protein" evidence="1">
    <location>
        <begin position="23"/>
        <end position="116"/>
    </location>
</feature>
<dbReference type="GeneID" id="20646733"/>
<dbReference type="AlphaFoldDB" id="G4ZN98"/>
<sequence>MIKRSILVLLLVLMAVLSFAHADDAAPANLEDLPPGVSLVGGQEPVPVARKEQLDEQFVPGGPAFVPGFRQRFRFPWSGGFRYGWRFPIGYWNAFGRNIFGPSCLFARQWGGFWYC</sequence>